<reference evidence="2 3" key="1">
    <citation type="submission" date="2014-08" db="EMBL/GenBank/DDBJ databases">
        <title>Chaperone-usher fimbriae in a diverse selection of Gallibacterium genomes.</title>
        <authorList>
            <person name="Kudirkiene E."/>
            <person name="Bager R.J."/>
            <person name="Johnson T.J."/>
            <person name="Bojesen A.M."/>
        </authorList>
    </citation>
    <scope>NUCLEOTIDE SEQUENCE [LARGE SCALE GENOMIC DNA]</scope>
    <source>
        <strain evidence="2 3">CCM5976</strain>
    </source>
</reference>
<keyword evidence="3" id="KW-1185">Reference proteome</keyword>
<accession>A0A0A2XTK2</accession>
<sequence>MEELESVIKEYVRYYNEDRIQLTLNELSPVQYRIQSLK</sequence>
<evidence type="ECO:0000313" key="3">
    <source>
        <dbReference type="Proteomes" id="UP000030418"/>
    </source>
</evidence>
<dbReference type="InterPro" id="IPR001584">
    <property type="entry name" value="Integrase_cat-core"/>
</dbReference>
<evidence type="ECO:0000313" key="2">
    <source>
        <dbReference type="EMBL" id="KGQ34407.1"/>
    </source>
</evidence>
<dbReference type="Pfam" id="PF13333">
    <property type="entry name" value="rve_2"/>
    <property type="match status" value="1"/>
</dbReference>
<proteinExistence type="predicted"/>
<organism evidence="2 3">
    <name type="scientific">Gallibacterium genomosp. 2</name>
    <dbReference type="NCBI Taxonomy" id="155517"/>
    <lineage>
        <taxon>Bacteria</taxon>
        <taxon>Pseudomonadati</taxon>
        <taxon>Pseudomonadota</taxon>
        <taxon>Gammaproteobacteria</taxon>
        <taxon>Pasteurellales</taxon>
        <taxon>Pasteurellaceae</taxon>
        <taxon>Gallibacterium</taxon>
    </lineage>
</organism>
<comment type="caution">
    <text evidence="2">The sequence shown here is derived from an EMBL/GenBank/DDBJ whole genome shotgun (WGS) entry which is preliminary data.</text>
</comment>
<evidence type="ECO:0000259" key="1">
    <source>
        <dbReference type="Pfam" id="PF13333"/>
    </source>
</evidence>
<dbReference type="Proteomes" id="UP000030418">
    <property type="component" value="Unassembled WGS sequence"/>
</dbReference>
<protein>
    <submittedName>
        <fullName evidence="2">Transposase</fullName>
    </submittedName>
</protein>
<dbReference type="AlphaFoldDB" id="A0A0A2XTK2"/>
<feature type="domain" description="Integrase catalytic" evidence="1">
    <location>
        <begin position="1"/>
        <end position="37"/>
    </location>
</feature>
<dbReference type="GO" id="GO:0015074">
    <property type="term" value="P:DNA integration"/>
    <property type="evidence" value="ECO:0007669"/>
    <property type="project" value="InterPro"/>
</dbReference>
<dbReference type="EMBL" id="JPXY01000006">
    <property type="protein sequence ID" value="KGQ34407.1"/>
    <property type="molecule type" value="Genomic_DNA"/>
</dbReference>
<name>A0A0A2XTK2_9PAST</name>
<gene>
    <name evidence="2" type="ORF">P375_00785</name>
</gene>